<reference evidence="10" key="1">
    <citation type="journal article" date="2019" name="Int. J. Syst. Evol. Microbiol.">
        <title>The Global Catalogue of Microorganisms (GCM) 10K type strain sequencing project: providing services to taxonomists for standard genome sequencing and annotation.</title>
        <authorList>
            <consortium name="The Broad Institute Genomics Platform"/>
            <consortium name="The Broad Institute Genome Sequencing Center for Infectious Disease"/>
            <person name="Wu L."/>
            <person name="Ma J."/>
        </authorList>
    </citation>
    <scope>NUCLEOTIDE SEQUENCE [LARGE SCALE GENOMIC DNA]</scope>
    <source>
        <strain evidence="10">CCM 7950</strain>
    </source>
</reference>
<evidence type="ECO:0000256" key="2">
    <source>
        <dbReference type="ARBA" id="ARBA00022598"/>
    </source>
</evidence>
<name>A0ABW4NSS4_9PAST</name>
<comment type="cofactor">
    <cofactor evidence="1">
        <name>a divalent metal cation</name>
        <dbReference type="ChEBI" id="CHEBI:60240"/>
    </cofactor>
</comment>
<dbReference type="Pfam" id="PF14743">
    <property type="entry name" value="DNA_ligase_OB_2"/>
    <property type="match status" value="1"/>
</dbReference>
<feature type="domain" description="ATP-dependent DNA ligase family profile" evidence="8">
    <location>
        <begin position="109"/>
        <end position="190"/>
    </location>
</feature>
<feature type="chain" id="PRO_5046754701" evidence="7">
    <location>
        <begin position="21"/>
        <end position="270"/>
    </location>
</feature>
<evidence type="ECO:0000256" key="6">
    <source>
        <dbReference type="ARBA" id="ARBA00034003"/>
    </source>
</evidence>
<dbReference type="NCBIfam" id="NF006592">
    <property type="entry name" value="PRK09125.1"/>
    <property type="match status" value="1"/>
</dbReference>
<dbReference type="Gene3D" id="3.30.470.30">
    <property type="entry name" value="DNA ligase/mRNA capping enzyme"/>
    <property type="match status" value="1"/>
</dbReference>
<dbReference type="Gene3D" id="3.30.1490.70">
    <property type="match status" value="1"/>
</dbReference>
<keyword evidence="5" id="KW-0234">DNA repair</keyword>
<dbReference type="CDD" id="cd08041">
    <property type="entry name" value="OBF_kDNA_ligase_like"/>
    <property type="match status" value="1"/>
</dbReference>
<dbReference type="Pfam" id="PF01068">
    <property type="entry name" value="DNA_ligase_A_M"/>
    <property type="match status" value="1"/>
</dbReference>
<dbReference type="Gene3D" id="2.40.50.140">
    <property type="entry name" value="Nucleic acid-binding proteins"/>
    <property type="match status" value="1"/>
</dbReference>
<dbReference type="GO" id="GO:0003910">
    <property type="term" value="F:DNA ligase (ATP) activity"/>
    <property type="evidence" value="ECO:0007669"/>
    <property type="project" value="UniProtKB-EC"/>
</dbReference>
<dbReference type="Proteomes" id="UP001597420">
    <property type="component" value="Unassembled WGS sequence"/>
</dbReference>
<comment type="catalytic activity">
    <reaction evidence="6">
        <text>ATP + (deoxyribonucleotide)n-3'-hydroxyl + 5'-phospho-(deoxyribonucleotide)m = (deoxyribonucleotide)n+m + AMP + diphosphate.</text>
        <dbReference type="EC" id="6.5.1.1"/>
    </reaction>
</comment>
<evidence type="ECO:0000256" key="5">
    <source>
        <dbReference type="ARBA" id="ARBA00023204"/>
    </source>
</evidence>
<keyword evidence="3" id="KW-0235">DNA replication</keyword>
<organism evidence="9 10">
    <name type="scientific">Pasteurella oralis</name>
    <dbReference type="NCBI Taxonomy" id="1071947"/>
    <lineage>
        <taxon>Bacteria</taxon>
        <taxon>Pseudomonadati</taxon>
        <taxon>Pseudomonadota</taxon>
        <taxon>Gammaproteobacteria</taxon>
        <taxon>Pasteurellales</taxon>
        <taxon>Pasteurellaceae</taxon>
        <taxon>Pasteurella</taxon>
    </lineage>
</organism>
<dbReference type="PANTHER" id="PTHR47810">
    <property type="entry name" value="DNA LIGASE"/>
    <property type="match status" value="1"/>
</dbReference>
<keyword evidence="4" id="KW-0227">DNA damage</keyword>
<keyword evidence="2 9" id="KW-0436">Ligase</keyword>
<dbReference type="EMBL" id="JBHUFP010000005">
    <property type="protein sequence ID" value="MFD1805673.1"/>
    <property type="molecule type" value="Genomic_DNA"/>
</dbReference>
<sequence>MRYWLSGSLLWFSLSLNAKAPELMLVNEYKNQNVNGWVMSEKLDGIRGYWDGQQLYTRQGIILSVPDYFIQHFPPFAIDGELFSQRNQFEHISSIVRSQQDNGWHKLKLYVFDVPNAQGNLFERLAVLRQYLNQHPSPYIEIITQIPIQNTQHIQTFLKQVEQRQGEGIVLRNPLALYGRKYSSQILKLKIVQQEECKVIAHHQGKGQFANYFGALTCENQRGQFKIGSGFSLDDRLNPPPINSLIRYKYRGLTKNGKPKFATYCQQVKE</sequence>
<comment type="caution">
    <text evidence="9">The sequence shown here is derived from an EMBL/GenBank/DDBJ whole genome shotgun (WGS) entry which is preliminary data.</text>
</comment>
<evidence type="ECO:0000313" key="9">
    <source>
        <dbReference type="EMBL" id="MFD1805673.1"/>
    </source>
</evidence>
<dbReference type="SUPFAM" id="SSF50249">
    <property type="entry name" value="Nucleic acid-binding proteins"/>
    <property type="match status" value="1"/>
</dbReference>
<evidence type="ECO:0000313" key="10">
    <source>
        <dbReference type="Proteomes" id="UP001597420"/>
    </source>
</evidence>
<evidence type="ECO:0000256" key="7">
    <source>
        <dbReference type="SAM" id="SignalP"/>
    </source>
</evidence>
<dbReference type="InterPro" id="IPR012310">
    <property type="entry name" value="DNA_ligase_ATP-dep_cent"/>
</dbReference>
<evidence type="ECO:0000259" key="8">
    <source>
        <dbReference type="PROSITE" id="PS50160"/>
    </source>
</evidence>
<dbReference type="PANTHER" id="PTHR47810:SF1">
    <property type="entry name" value="DNA LIGASE B"/>
    <property type="match status" value="1"/>
</dbReference>
<evidence type="ECO:0000256" key="3">
    <source>
        <dbReference type="ARBA" id="ARBA00022705"/>
    </source>
</evidence>
<evidence type="ECO:0000256" key="1">
    <source>
        <dbReference type="ARBA" id="ARBA00001968"/>
    </source>
</evidence>
<dbReference type="CDD" id="cd07896">
    <property type="entry name" value="Adenylation_kDNA_ligase_like"/>
    <property type="match status" value="1"/>
</dbReference>
<evidence type="ECO:0000256" key="4">
    <source>
        <dbReference type="ARBA" id="ARBA00022763"/>
    </source>
</evidence>
<keyword evidence="10" id="KW-1185">Reference proteome</keyword>
<dbReference type="InterPro" id="IPR012340">
    <property type="entry name" value="NA-bd_OB-fold"/>
</dbReference>
<dbReference type="SUPFAM" id="SSF56091">
    <property type="entry name" value="DNA ligase/mRNA capping enzyme, catalytic domain"/>
    <property type="match status" value="1"/>
</dbReference>
<feature type="signal peptide" evidence="7">
    <location>
        <begin position="1"/>
        <end position="20"/>
    </location>
</feature>
<dbReference type="RefSeq" id="WP_379096786.1">
    <property type="nucleotide sequence ID" value="NZ_JBHUFP010000005.1"/>
</dbReference>
<gene>
    <name evidence="9" type="ORF">ACFSAV_04670</name>
</gene>
<dbReference type="InterPro" id="IPR029319">
    <property type="entry name" value="DNA_ligase_OB"/>
</dbReference>
<protein>
    <submittedName>
        <fullName evidence="9">DNA ligase</fullName>
        <ecNumber evidence="9">6.5.1.1</ecNumber>
    </submittedName>
</protein>
<dbReference type="EC" id="6.5.1.1" evidence="9"/>
<dbReference type="InterPro" id="IPR050326">
    <property type="entry name" value="NAD_dep_DNA_ligaseB"/>
</dbReference>
<dbReference type="PROSITE" id="PS50160">
    <property type="entry name" value="DNA_LIGASE_A3"/>
    <property type="match status" value="1"/>
</dbReference>
<accession>A0ABW4NSS4</accession>
<keyword evidence="7" id="KW-0732">Signal</keyword>
<proteinExistence type="predicted"/>